<evidence type="ECO:0008006" key="3">
    <source>
        <dbReference type="Google" id="ProtNLM"/>
    </source>
</evidence>
<sequence>MDPESNGFIIRIANETDTQYTLSIINEMESSAKARGTGISKRNPETINEKIRKGNAVIATSPDGDWIGFSYIEVWSGGEFVSNSGLIVRPEWREKGVAKHIKQRIFQLSRERYPDAKIFSITTGMAIMKLNSRLGFEPVIYDAITHDQAFWKGCESCVNYQILQGKQCRNCLCTAMLFDPRTAGKMADPILVTD</sequence>
<evidence type="ECO:0000313" key="1">
    <source>
        <dbReference type="EMBL" id="SEA40044.1"/>
    </source>
</evidence>
<evidence type="ECO:0000313" key="2">
    <source>
        <dbReference type="Proteomes" id="UP000199656"/>
    </source>
</evidence>
<dbReference type="Proteomes" id="UP000199656">
    <property type="component" value="Unassembled WGS sequence"/>
</dbReference>
<proteinExistence type="predicted"/>
<organism evidence="1 2">
    <name type="scientific">Chitinophaga terrae</name>
    <name type="common">ex Kim and Jung 2007</name>
    <dbReference type="NCBI Taxonomy" id="408074"/>
    <lineage>
        <taxon>Bacteria</taxon>
        <taxon>Pseudomonadati</taxon>
        <taxon>Bacteroidota</taxon>
        <taxon>Chitinophagia</taxon>
        <taxon>Chitinophagales</taxon>
        <taxon>Chitinophagaceae</taxon>
        <taxon>Chitinophaga</taxon>
    </lineage>
</organism>
<dbReference type="RefSeq" id="WP_089760793.1">
    <property type="nucleotide sequence ID" value="NZ_BKAT01000009.1"/>
</dbReference>
<gene>
    <name evidence="1" type="ORF">SAMN05660909_01799</name>
</gene>
<dbReference type="Gene3D" id="3.40.630.30">
    <property type="match status" value="1"/>
</dbReference>
<dbReference type="EMBL" id="FNRL01000006">
    <property type="protein sequence ID" value="SEA40044.1"/>
    <property type="molecule type" value="Genomic_DNA"/>
</dbReference>
<dbReference type="AlphaFoldDB" id="A0A1H4AW29"/>
<protein>
    <recommendedName>
        <fullName evidence="3">GNAT family N-acetyltransferase</fullName>
    </recommendedName>
</protein>
<accession>A0A1H4AW29</accession>
<reference evidence="2" key="1">
    <citation type="submission" date="2016-10" db="EMBL/GenBank/DDBJ databases">
        <authorList>
            <person name="Varghese N."/>
            <person name="Submissions S."/>
        </authorList>
    </citation>
    <scope>NUCLEOTIDE SEQUENCE [LARGE SCALE GENOMIC DNA]</scope>
    <source>
        <strain evidence="2">DSM 23920</strain>
    </source>
</reference>
<name>A0A1H4AW29_9BACT</name>
<dbReference type="STRING" id="408074.SAMN05660909_01799"/>
<keyword evidence="2" id="KW-1185">Reference proteome</keyword>
<dbReference type="OrthoDB" id="9812988at2"/>
<dbReference type="SUPFAM" id="SSF55729">
    <property type="entry name" value="Acyl-CoA N-acyltransferases (Nat)"/>
    <property type="match status" value="1"/>
</dbReference>
<dbReference type="InterPro" id="IPR016181">
    <property type="entry name" value="Acyl_CoA_acyltransferase"/>
</dbReference>